<proteinExistence type="predicted"/>
<evidence type="ECO:0000313" key="2">
    <source>
        <dbReference type="Proteomes" id="UP000663421"/>
    </source>
</evidence>
<accession>A0ABX6W699</accession>
<dbReference type="Proteomes" id="UP000663421">
    <property type="component" value="Chromosome"/>
</dbReference>
<keyword evidence="2" id="KW-1185">Reference proteome</keyword>
<organism evidence="1 2">
    <name type="scientific">Streptomyces malaysiensis</name>
    <dbReference type="NCBI Taxonomy" id="92644"/>
    <lineage>
        <taxon>Bacteria</taxon>
        <taxon>Bacillati</taxon>
        <taxon>Actinomycetota</taxon>
        <taxon>Actinomycetes</taxon>
        <taxon>Kitasatosporales</taxon>
        <taxon>Streptomycetaceae</taxon>
        <taxon>Streptomyces</taxon>
        <taxon>Streptomyces violaceusniger group</taxon>
    </lineage>
</organism>
<dbReference type="EMBL" id="CP065050">
    <property type="protein sequence ID" value="QPI56299.1"/>
    <property type="molecule type" value="Genomic_DNA"/>
</dbReference>
<name>A0ABX6W699_STRMQ</name>
<sequence>MKATILDQQNDGYAEVETFDDKVTLWPGNKPTQPEIFDANHARGLAAALLRAADEAEGREPVGALKHVMAVLDMQYDADEIAEDPSILTQIRADSERIVRMVRDEVATFIRANIGMKGLDFADAEDVAKWLEEQR</sequence>
<protein>
    <submittedName>
        <fullName evidence="1">Uncharacterized protein</fullName>
    </submittedName>
</protein>
<gene>
    <name evidence="1" type="ORF">I1A49_16345</name>
</gene>
<evidence type="ECO:0000313" key="1">
    <source>
        <dbReference type="EMBL" id="QPI56299.1"/>
    </source>
</evidence>
<reference evidence="1 2" key="1">
    <citation type="submission" date="2020-11" db="EMBL/GenBank/DDBJ databases">
        <title>Complete genome sequence unveiled secondary metabolic potentials in Streptomyces solisilvae HNM0141.</title>
        <authorList>
            <person name="Huang X."/>
        </authorList>
    </citation>
    <scope>NUCLEOTIDE SEQUENCE [LARGE SCALE GENOMIC DNA]</scope>
    <source>
        <strain evidence="1 2">HNM0141</strain>
    </source>
</reference>